<sequence length="328" mass="37851">MPKIPSQKTQSDVQSLAAMLRERLKTGRSLVYFASGRIVRKEYYSLPYDHIVLVDYNFRSTFAVRGKVIIIGMTALQATAAFTAAGVKFDAFVCINEGLSEGGGYYPINGNWSMGTILPILKDTYLHLACPGYYGRTRWCEKMFNLPHQVSLLTATDPDYIDPAIFSEYSRYGKEAGVWRVTKQPGKAVSFKVGNRTITLQRKNIWDDYNLLDSLMVRCSPSEERQLQQMAPKAKPLYRPRYYRSEEQDANFESILDFCNQHQISKLGLTPWLGGNYNRFMNYLKDNEARFPYPQELYLYHLHHNDYQQLYQQAGENSRIPRPVVELP</sequence>
<dbReference type="RefSeq" id="WP_066618723.1">
    <property type="nucleotide sequence ID" value="NZ_JBHSYQ010000003.1"/>
</dbReference>
<comment type="caution">
    <text evidence="1">The sequence shown here is derived from an EMBL/GenBank/DDBJ whole genome shotgun (WGS) entry which is preliminary data.</text>
</comment>
<name>A0ABW2DIQ2_9BACT</name>
<dbReference type="EMBL" id="JBHSYQ010000003">
    <property type="protein sequence ID" value="MFC6997716.1"/>
    <property type="molecule type" value="Genomic_DNA"/>
</dbReference>
<organism evidence="1 2">
    <name type="scientific">Rufibacter roseus</name>
    <dbReference type="NCBI Taxonomy" id="1567108"/>
    <lineage>
        <taxon>Bacteria</taxon>
        <taxon>Pseudomonadati</taxon>
        <taxon>Bacteroidota</taxon>
        <taxon>Cytophagia</taxon>
        <taxon>Cytophagales</taxon>
        <taxon>Hymenobacteraceae</taxon>
        <taxon>Rufibacter</taxon>
    </lineage>
</organism>
<accession>A0ABW2DIQ2</accession>
<proteinExistence type="predicted"/>
<evidence type="ECO:0000313" key="2">
    <source>
        <dbReference type="Proteomes" id="UP001596405"/>
    </source>
</evidence>
<reference evidence="2" key="1">
    <citation type="journal article" date="2019" name="Int. J. Syst. Evol. Microbiol.">
        <title>The Global Catalogue of Microorganisms (GCM) 10K type strain sequencing project: providing services to taxonomists for standard genome sequencing and annotation.</title>
        <authorList>
            <consortium name="The Broad Institute Genomics Platform"/>
            <consortium name="The Broad Institute Genome Sequencing Center for Infectious Disease"/>
            <person name="Wu L."/>
            <person name="Ma J."/>
        </authorList>
    </citation>
    <scope>NUCLEOTIDE SEQUENCE [LARGE SCALE GENOMIC DNA]</scope>
    <source>
        <strain evidence="2">CGMCC 4.7393</strain>
    </source>
</reference>
<dbReference type="Proteomes" id="UP001596405">
    <property type="component" value="Unassembled WGS sequence"/>
</dbReference>
<protein>
    <submittedName>
        <fullName evidence="1">Uncharacterized protein</fullName>
    </submittedName>
</protein>
<gene>
    <name evidence="1" type="ORF">ACFQHR_08765</name>
</gene>
<evidence type="ECO:0000313" key="1">
    <source>
        <dbReference type="EMBL" id="MFC6997716.1"/>
    </source>
</evidence>
<keyword evidence="2" id="KW-1185">Reference proteome</keyword>